<reference evidence="2 3" key="1">
    <citation type="journal article" date="2018" name="Nat. Ecol. Evol.">
        <title>Genomic signatures of mitonuclear coevolution across populations of Tigriopus californicus.</title>
        <authorList>
            <person name="Barreto F.S."/>
            <person name="Watson E.T."/>
            <person name="Lima T.G."/>
            <person name="Willett C.S."/>
            <person name="Edmands S."/>
            <person name="Li W."/>
            <person name="Burton R.S."/>
        </authorList>
    </citation>
    <scope>NUCLEOTIDE SEQUENCE [LARGE SCALE GENOMIC DNA]</scope>
    <source>
        <strain evidence="2 3">San Diego</strain>
    </source>
</reference>
<protein>
    <recommendedName>
        <fullName evidence="4">FAM69 protein-kinase domain-containing protein</fullName>
    </recommendedName>
</protein>
<organism evidence="2 3">
    <name type="scientific">Tigriopus californicus</name>
    <name type="common">Marine copepod</name>
    <dbReference type="NCBI Taxonomy" id="6832"/>
    <lineage>
        <taxon>Eukaryota</taxon>
        <taxon>Metazoa</taxon>
        <taxon>Ecdysozoa</taxon>
        <taxon>Arthropoda</taxon>
        <taxon>Crustacea</taxon>
        <taxon>Multicrustacea</taxon>
        <taxon>Hexanauplia</taxon>
        <taxon>Copepoda</taxon>
        <taxon>Harpacticoida</taxon>
        <taxon>Harpacticidae</taxon>
        <taxon>Tigriopus</taxon>
    </lineage>
</organism>
<evidence type="ECO:0008006" key="4">
    <source>
        <dbReference type="Google" id="ProtNLM"/>
    </source>
</evidence>
<name>A0A553NSM4_TIGCA</name>
<evidence type="ECO:0000313" key="2">
    <source>
        <dbReference type="EMBL" id="TRY68434.1"/>
    </source>
</evidence>
<evidence type="ECO:0000256" key="1">
    <source>
        <dbReference type="ARBA" id="ARBA00006338"/>
    </source>
</evidence>
<dbReference type="PANTHER" id="PTHR32073">
    <property type="entry name" value="GH11358P"/>
    <property type="match status" value="1"/>
</dbReference>
<gene>
    <name evidence="2" type="ORF">TCAL_01364</name>
</gene>
<comment type="similarity">
    <text evidence="1">Belongs to the DIPK family.</text>
</comment>
<dbReference type="AlphaFoldDB" id="A0A553NSM4"/>
<dbReference type="OMA" id="YWIRPAS"/>
<dbReference type="PANTHER" id="PTHR32073:SF7">
    <property type="entry name" value="GH11358P"/>
    <property type="match status" value="1"/>
</dbReference>
<sequence>MLRKSRVILLAICLMAAGLFVIRNLGQNGLKPRALEPTSSSDTGDSIRVKIDRSLMTESDLEELTQIKSCPVCFGEDLCPELAGTDLEVRNVLYTPEDVLPPVYQVYKGLDVKYWIRPASSNGHVLTSLASLDQAVCQNASVFTEGEPNAKNCHVGLTASNSFLYSFILNEKSLRNLYKTHLSSRHWVPMTACPSYKLMDGLVQSFDENRDHTLTAKEKAMLITSISTNPDLVAYKLIVNQQIRIPHLNLYGSCGRVTLIEGEFRPLSKFLDHSLELRKGLVAFLDFSRLMFIDRDFLDEDFKAERKKCDFDCLEAFQTALIQSEETTPCYQIRPYLEYMYALVCRNILSDADIDRKSRFKQDQRGLLHNVHTNEEDHEIKSLIRECVDESELGGRVTAFMNLQELMQVVFKEDDLDDESDDRGDDQGDYDEGNVVHIKEVDNIDGSVSNPAALDKAEKAIELEKQALERLDPVEPIQYTPPPGEINIA</sequence>
<dbReference type="InterPro" id="IPR020519">
    <property type="entry name" value="DIPK2A/B"/>
</dbReference>
<keyword evidence="3" id="KW-1185">Reference proteome</keyword>
<dbReference type="Proteomes" id="UP000318571">
    <property type="component" value="Chromosome 1"/>
</dbReference>
<evidence type="ECO:0000313" key="3">
    <source>
        <dbReference type="Proteomes" id="UP000318571"/>
    </source>
</evidence>
<accession>A0A553NSM4</accession>
<dbReference type="EMBL" id="VCGU01000010">
    <property type="protein sequence ID" value="TRY68434.1"/>
    <property type="molecule type" value="Genomic_DNA"/>
</dbReference>
<proteinExistence type="inferred from homology"/>
<comment type="caution">
    <text evidence="2">The sequence shown here is derived from an EMBL/GenBank/DDBJ whole genome shotgun (WGS) entry which is preliminary data.</text>
</comment>